<comment type="similarity">
    <text evidence="2 14 15">Belongs to the TonB-dependent receptor family.</text>
</comment>
<accession>A0A6C0U6Q2</accession>
<dbReference type="InterPro" id="IPR010105">
    <property type="entry name" value="TonB_sidphr_rcpt"/>
</dbReference>
<keyword evidence="7" id="KW-0732">Signal</keyword>
<comment type="subcellular location">
    <subcellularLocation>
        <location evidence="1 14">Cell outer membrane</location>
        <topology evidence="1 14">Multi-pass membrane protein</topology>
    </subcellularLocation>
</comment>
<proteinExistence type="inferred from homology"/>
<evidence type="ECO:0000256" key="10">
    <source>
        <dbReference type="ARBA" id="ARBA00023077"/>
    </source>
</evidence>
<evidence type="ECO:0000256" key="3">
    <source>
        <dbReference type="ARBA" id="ARBA00022448"/>
    </source>
</evidence>
<evidence type="ECO:0000256" key="13">
    <source>
        <dbReference type="ARBA" id="ARBA00023237"/>
    </source>
</evidence>
<dbReference type="Pfam" id="PF07715">
    <property type="entry name" value="Plug"/>
    <property type="match status" value="1"/>
</dbReference>
<keyword evidence="4 14" id="KW-1134">Transmembrane beta strand</keyword>
<keyword evidence="5" id="KW-0410">Iron transport</keyword>
<dbReference type="InterPro" id="IPR000531">
    <property type="entry name" value="Beta-barrel_TonB"/>
</dbReference>
<dbReference type="Proteomes" id="UP000477680">
    <property type="component" value="Chromosome"/>
</dbReference>
<dbReference type="InterPro" id="IPR037066">
    <property type="entry name" value="Plug_dom_sf"/>
</dbReference>
<keyword evidence="6 14" id="KW-0812">Transmembrane</keyword>
<keyword evidence="10 15" id="KW-0798">TonB box</keyword>
<feature type="domain" description="TonB-dependent receptor plug" evidence="18">
    <location>
        <begin position="56"/>
        <end position="156"/>
    </location>
</feature>
<keyword evidence="9" id="KW-0406">Ion transport</keyword>
<feature type="compositionally biased region" description="Basic and acidic residues" evidence="16">
    <location>
        <begin position="14"/>
        <end position="29"/>
    </location>
</feature>
<dbReference type="Gene3D" id="2.170.130.10">
    <property type="entry name" value="TonB-dependent receptor, plug domain"/>
    <property type="match status" value="1"/>
</dbReference>
<evidence type="ECO:0000256" key="1">
    <source>
        <dbReference type="ARBA" id="ARBA00004571"/>
    </source>
</evidence>
<keyword evidence="3 14" id="KW-0813">Transport</keyword>
<reference evidence="19 20" key="1">
    <citation type="submission" date="2020-02" db="EMBL/GenBank/DDBJ databases">
        <title>Genome sequencing for Kineobactrum sp. M2.</title>
        <authorList>
            <person name="Park S.-J."/>
        </authorList>
    </citation>
    <scope>NUCLEOTIDE SEQUENCE [LARGE SCALE GENOMIC DNA]</scope>
    <source>
        <strain evidence="19 20">M2</strain>
    </source>
</reference>
<evidence type="ECO:0000256" key="4">
    <source>
        <dbReference type="ARBA" id="ARBA00022452"/>
    </source>
</evidence>
<dbReference type="AlphaFoldDB" id="A0A6C0U6Q2"/>
<keyword evidence="11 14" id="KW-0472">Membrane</keyword>
<evidence type="ECO:0000259" key="18">
    <source>
        <dbReference type="Pfam" id="PF07715"/>
    </source>
</evidence>
<dbReference type="GO" id="GO:0009279">
    <property type="term" value="C:cell outer membrane"/>
    <property type="evidence" value="ECO:0007669"/>
    <property type="project" value="UniProtKB-SubCell"/>
</dbReference>
<dbReference type="GO" id="GO:0015344">
    <property type="term" value="F:siderophore uptake transmembrane transporter activity"/>
    <property type="evidence" value="ECO:0007669"/>
    <property type="project" value="TreeGrafter"/>
</dbReference>
<protein>
    <submittedName>
        <fullName evidence="19">TonB-dependent siderophore receptor</fullName>
    </submittedName>
</protein>
<dbReference type="Gene3D" id="2.40.170.20">
    <property type="entry name" value="TonB-dependent receptor, beta-barrel domain"/>
    <property type="match status" value="1"/>
</dbReference>
<evidence type="ECO:0000256" key="8">
    <source>
        <dbReference type="ARBA" id="ARBA00023004"/>
    </source>
</evidence>
<dbReference type="NCBIfam" id="TIGR01783">
    <property type="entry name" value="TonB-siderophor"/>
    <property type="match status" value="1"/>
</dbReference>
<sequence length="715" mass="79821">MFGAQPLLTLAQEPAHDTDKGSQKNSHRDAIEEVTVTGKYSVGQTLDTATGLGLTLQETPQSVSILTHERMQDQDITTILEAVNNAVGVTSEEVDNVRNNFHSRGFRIDSYQIDGVPTSWSLGGDSGETVADTAIYERIEFVRGATGLLTGVGDPSASINLVRKHADSSELNGYVDVATGRWNKRRLSADISSGLNESGSVRGRVVARHLSGESHVDYYEDDKNVFYGVVDADLSATTLLRVGVSYQHSNPEGTVWGALPTFFSDGSKTRWDVSKTTAMDWNRWETTNTNYFLSLNQVFDNGWELLANYNKLLYEKDTRLLYVYGDLDRETGAGLNAQRYRSDGESKQDSFDVQLKGDFSLFNQTHDFVLGALYSDQEAETFTQDPLGGDMSGGFDRVDVDNFYEWGDLREPEWSEERIQSQDIATEQRGYYAATRISATDNLKFILGGRLATWLRTGFDWSGNIDYGDEDEFIPYAGALYDLTDTHRVYASYTEIFKPQSNRNAGGNFLDPLIGKSSEIGLKSRFLNDRLHTTIALFDIEQDNLAQVDTDYVGTPEQRTAYIAAQGAQSTGIELEVVGQPIDGWNITAGYSQYTAEDAQGDDVNTDIPTRQFNLFTTYRFEDSMPGLMIGGGLKWQNQTYSEGTNPIGNPDRFTQDAYVLANLMARYAFTDSLHVQFNAANITDEKYYSQVGQFSSYRYGTPRSYTVSLNYRFN</sequence>
<evidence type="ECO:0000256" key="11">
    <source>
        <dbReference type="ARBA" id="ARBA00023136"/>
    </source>
</evidence>
<dbReference type="CDD" id="cd01347">
    <property type="entry name" value="ligand_gated_channel"/>
    <property type="match status" value="1"/>
</dbReference>
<evidence type="ECO:0000256" key="14">
    <source>
        <dbReference type="PROSITE-ProRule" id="PRU01360"/>
    </source>
</evidence>
<evidence type="ECO:0000256" key="7">
    <source>
        <dbReference type="ARBA" id="ARBA00022729"/>
    </source>
</evidence>
<dbReference type="InterPro" id="IPR036942">
    <property type="entry name" value="Beta-barrel_TonB_sf"/>
</dbReference>
<dbReference type="SUPFAM" id="SSF56935">
    <property type="entry name" value="Porins"/>
    <property type="match status" value="1"/>
</dbReference>
<dbReference type="PROSITE" id="PS52016">
    <property type="entry name" value="TONB_DEPENDENT_REC_3"/>
    <property type="match status" value="1"/>
</dbReference>
<dbReference type="EMBL" id="CP048711">
    <property type="protein sequence ID" value="QIB67563.1"/>
    <property type="molecule type" value="Genomic_DNA"/>
</dbReference>
<evidence type="ECO:0000256" key="16">
    <source>
        <dbReference type="SAM" id="MobiDB-lite"/>
    </source>
</evidence>
<evidence type="ECO:0000259" key="17">
    <source>
        <dbReference type="Pfam" id="PF00593"/>
    </source>
</evidence>
<evidence type="ECO:0000256" key="15">
    <source>
        <dbReference type="RuleBase" id="RU003357"/>
    </source>
</evidence>
<feature type="region of interest" description="Disordered" evidence="16">
    <location>
        <begin position="1"/>
        <end position="29"/>
    </location>
</feature>
<keyword evidence="8" id="KW-0408">Iron</keyword>
<dbReference type="GO" id="GO:0015891">
    <property type="term" value="P:siderophore transport"/>
    <property type="evidence" value="ECO:0007669"/>
    <property type="project" value="InterPro"/>
</dbReference>
<dbReference type="Pfam" id="PF00593">
    <property type="entry name" value="TonB_dep_Rec_b-barrel"/>
    <property type="match status" value="1"/>
</dbReference>
<dbReference type="InterPro" id="IPR039426">
    <property type="entry name" value="TonB-dep_rcpt-like"/>
</dbReference>
<keyword evidence="13 14" id="KW-0998">Cell outer membrane</keyword>
<organism evidence="19 20">
    <name type="scientific">Kineobactrum salinum</name>
    <dbReference type="NCBI Taxonomy" id="2708301"/>
    <lineage>
        <taxon>Bacteria</taxon>
        <taxon>Pseudomonadati</taxon>
        <taxon>Pseudomonadota</taxon>
        <taxon>Gammaproteobacteria</taxon>
        <taxon>Cellvibrionales</taxon>
        <taxon>Halieaceae</taxon>
        <taxon>Kineobactrum</taxon>
    </lineage>
</organism>
<dbReference type="KEGG" id="kim:G3T16_06655"/>
<dbReference type="PANTHER" id="PTHR32552">
    <property type="entry name" value="FERRICHROME IRON RECEPTOR-RELATED"/>
    <property type="match status" value="1"/>
</dbReference>
<gene>
    <name evidence="19" type="ORF">G3T16_06655</name>
</gene>
<evidence type="ECO:0000313" key="20">
    <source>
        <dbReference type="Proteomes" id="UP000477680"/>
    </source>
</evidence>
<keyword evidence="12 19" id="KW-0675">Receptor</keyword>
<dbReference type="PANTHER" id="PTHR32552:SF74">
    <property type="entry name" value="HYDROXAMATE SIDEROPHORE RECEPTOR FHUE"/>
    <property type="match status" value="1"/>
</dbReference>
<dbReference type="GO" id="GO:0038023">
    <property type="term" value="F:signaling receptor activity"/>
    <property type="evidence" value="ECO:0007669"/>
    <property type="project" value="InterPro"/>
</dbReference>
<evidence type="ECO:0000256" key="9">
    <source>
        <dbReference type="ARBA" id="ARBA00023065"/>
    </source>
</evidence>
<name>A0A6C0U6Q2_9GAMM</name>
<feature type="domain" description="TonB-dependent receptor-like beta-barrel" evidence="17">
    <location>
        <begin position="275"/>
        <end position="683"/>
    </location>
</feature>
<evidence type="ECO:0000256" key="12">
    <source>
        <dbReference type="ARBA" id="ARBA00023170"/>
    </source>
</evidence>
<evidence type="ECO:0000313" key="19">
    <source>
        <dbReference type="EMBL" id="QIB67563.1"/>
    </source>
</evidence>
<keyword evidence="20" id="KW-1185">Reference proteome</keyword>
<evidence type="ECO:0000256" key="2">
    <source>
        <dbReference type="ARBA" id="ARBA00009810"/>
    </source>
</evidence>
<dbReference type="InterPro" id="IPR012910">
    <property type="entry name" value="Plug_dom"/>
</dbReference>
<dbReference type="FunFam" id="2.170.130.10:FF:000010">
    <property type="entry name" value="Ferripyoverdine receptor"/>
    <property type="match status" value="1"/>
</dbReference>
<evidence type="ECO:0000256" key="5">
    <source>
        <dbReference type="ARBA" id="ARBA00022496"/>
    </source>
</evidence>
<evidence type="ECO:0000256" key="6">
    <source>
        <dbReference type="ARBA" id="ARBA00022692"/>
    </source>
</evidence>